<name>A0A5D5AGG4_9EURY</name>
<accession>A0A5D5AGG4</accession>
<organism evidence="1 2">
    <name type="scientific">Natrialba swarupiae</name>
    <dbReference type="NCBI Taxonomy" id="2448032"/>
    <lineage>
        <taxon>Archaea</taxon>
        <taxon>Methanobacteriati</taxon>
        <taxon>Methanobacteriota</taxon>
        <taxon>Stenosarchaea group</taxon>
        <taxon>Halobacteria</taxon>
        <taxon>Halobacteriales</taxon>
        <taxon>Natrialbaceae</taxon>
        <taxon>Natrialba</taxon>
    </lineage>
</organism>
<evidence type="ECO:0000313" key="1">
    <source>
        <dbReference type="EMBL" id="TYT60899.1"/>
    </source>
</evidence>
<gene>
    <name evidence="1" type="ORF">FYC77_16410</name>
</gene>
<dbReference type="AlphaFoldDB" id="A0A5D5AGG4"/>
<keyword evidence="2" id="KW-1185">Reference proteome</keyword>
<evidence type="ECO:0000313" key="2">
    <source>
        <dbReference type="Proteomes" id="UP000324104"/>
    </source>
</evidence>
<comment type="caution">
    <text evidence="1">The sequence shown here is derived from an EMBL/GenBank/DDBJ whole genome shotgun (WGS) entry which is preliminary data.</text>
</comment>
<dbReference type="EMBL" id="VTAW01000027">
    <property type="protein sequence ID" value="TYT60899.1"/>
    <property type="molecule type" value="Genomic_DNA"/>
</dbReference>
<reference evidence="1 2" key="1">
    <citation type="submission" date="2019-08" db="EMBL/GenBank/DDBJ databases">
        <title>Archaea genome.</title>
        <authorList>
            <person name="Kajale S."/>
            <person name="Shouche Y."/>
            <person name="Deshpande N."/>
            <person name="Sharma A."/>
        </authorList>
    </citation>
    <scope>NUCLEOTIDE SEQUENCE [LARGE SCALE GENOMIC DNA]</scope>
    <source>
        <strain evidence="1 2">ESP3B_9</strain>
    </source>
</reference>
<evidence type="ECO:0008006" key="3">
    <source>
        <dbReference type="Google" id="ProtNLM"/>
    </source>
</evidence>
<proteinExistence type="predicted"/>
<sequence>MSGKRRTNRTTQSAMRRAVKSVLLRTDGETTVEECRRCGKTIENATADCPVCGCDDIVTYRIQ</sequence>
<dbReference type="RefSeq" id="WP_149082577.1">
    <property type="nucleotide sequence ID" value="NZ_VTAW01000027.1"/>
</dbReference>
<dbReference type="Proteomes" id="UP000324104">
    <property type="component" value="Unassembled WGS sequence"/>
</dbReference>
<protein>
    <recommendedName>
        <fullName evidence="3">Small CPxCG-related zinc finger protein</fullName>
    </recommendedName>
</protein>